<organism evidence="1 2">
    <name type="scientific">Candidatus Amesbacteria bacterium RIFCSPHIGHO2_01_FULL_48_32b</name>
    <dbReference type="NCBI Taxonomy" id="1797253"/>
    <lineage>
        <taxon>Bacteria</taxon>
        <taxon>Candidatus Amesiibacteriota</taxon>
    </lineage>
</organism>
<gene>
    <name evidence="1" type="ORF">A2876_05010</name>
</gene>
<accession>A0A1F4YH76</accession>
<comment type="caution">
    <text evidence="1">The sequence shown here is derived from an EMBL/GenBank/DDBJ whole genome shotgun (WGS) entry which is preliminary data.</text>
</comment>
<reference evidence="1 2" key="1">
    <citation type="journal article" date="2016" name="Nat. Commun.">
        <title>Thousands of microbial genomes shed light on interconnected biogeochemical processes in an aquifer system.</title>
        <authorList>
            <person name="Anantharaman K."/>
            <person name="Brown C.T."/>
            <person name="Hug L.A."/>
            <person name="Sharon I."/>
            <person name="Castelle C.J."/>
            <person name="Probst A.J."/>
            <person name="Thomas B.C."/>
            <person name="Singh A."/>
            <person name="Wilkins M.J."/>
            <person name="Karaoz U."/>
            <person name="Brodie E.L."/>
            <person name="Williams K.H."/>
            <person name="Hubbard S.S."/>
            <person name="Banfield J.F."/>
        </authorList>
    </citation>
    <scope>NUCLEOTIDE SEQUENCE [LARGE SCALE GENOMIC DNA]</scope>
</reference>
<protein>
    <submittedName>
        <fullName evidence="1">Uncharacterized protein</fullName>
    </submittedName>
</protein>
<evidence type="ECO:0000313" key="2">
    <source>
        <dbReference type="Proteomes" id="UP000178176"/>
    </source>
</evidence>
<evidence type="ECO:0000313" key="1">
    <source>
        <dbReference type="EMBL" id="OGC93234.1"/>
    </source>
</evidence>
<proteinExistence type="predicted"/>
<name>A0A1F4YH76_9BACT</name>
<dbReference type="Proteomes" id="UP000178176">
    <property type="component" value="Unassembled WGS sequence"/>
</dbReference>
<dbReference type="AlphaFoldDB" id="A0A1F4YH76"/>
<dbReference type="EMBL" id="MEXH01000001">
    <property type="protein sequence ID" value="OGC93234.1"/>
    <property type="molecule type" value="Genomic_DNA"/>
</dbReference>
<sequence length="92" mass="10069">MIPEAGLPDYVARQGGMPTVETRGKLTIIIHDYPSGGGLVVTSHHSVEHYGTAILQGDNALRLFLVALLREFHGDPCERQSLTNGGHPYDRF</sequence>